<dbReference type="VEuPathDB" id="FungiDB:BD410DRAFT_766038"/>
<dbReference type="Proteomes" id="UP000294933">
    <property type="component" value="Unassembled WGS sequence"/>
</dbReference>
<dbReference type="InterPro" id="IPR047142">
    <property type="entry name" value="OryJ/VirC-like"/>
</dbReference>
<keyword evidence="3" id="KW-1185">Reference proteome</keyword>
<gene>
    <name evidence="2" type="ORF">BD410DRAFT_766038</name>
</gene>
<feature type="domain" description="Cupin type-2" evidence="1">
    <location>
        <begin position="83"/>
        <end position="147"/>
    </location>
</feature>
<protein>
    <recommendedName>
        <fullName evidence="1">Cupin type-2 domain-containing protein</fullName>
    </recommendedName>
</protein>
<dbReference type="InterPro" id="IPR011051">
    <property type="entry name" value="RmlC_Cupin_sf"/>
</dbReference>
<dbReference type="CDD" id="cd02231">
    <property type="entry name" value="cupin_BLL6423-like"/>
    <property type="match status" value="1"/>
</dbReference>
<dbReference type="Pfam" id="PF07883">
    <property type="entry name" value="Cupin_2"/>
    <property type="match status" value="1"/>
</dbReference>
<sequence length="172" mass="19033">MTPSVPLPPPAIRRVITGHTPAGKATVVEDKVTTMQKFGDKPDAALFTTLYRSDDLKPSNDGEYVESTKQDLIGEEGSTFRAWDMAPHSISPFHRTISLDYAIVVKGSIVCELDDGKRVSLSAGDVLVQRGTIHAWHNETDEWTRVFFTMIASKPVEIDGKKLPTEFKESSK</sequence>
<dbReference type="STRING" id="50990.A0A4Y7QCL4"/>
<dbReference type="OrthoDB" id="5840532at2759"/>
<dbReference type="EMBL" id="ML170164">
    <property type="protein sequence ID" value="TDL25427.1"/>
    <property type="molecule type" value="Genomic_DNA"/>
</dbReference>
<organism evidence="2 3">
    <name type="scientific">Rickenella mellea</name>
    <dbReference type="NCBI Taxonomy" id="50990"/>
    <lineage>
        <taxon>Eukaryota</taxon>
        <taxon>Fungi</taxon>
        <taxon>Dikarya</taxon>
        <taxon>Basidiomycota</taxon>
        <taxon>Agaricomycotina</taxon>
        <taxon>Agaricomycetes</taxon>
        <taxon>Hymenochaetales</taxon>
        <taxon>Rickenellaceae</taxon>
        <taxon>Rickenella</taxon>
    </lineage>
</organism>
<dbReference type="SUPFAM" id="SSF51182">
    <property type="entry name" value="RmlC-like cupins"/>
    <property type="match status" value="1"/>
</dbReference>
<reference evidence="2 3" key="1">
    <citation type="submission" date="2018-06" db="EMBL/GenBank/DDBJ databases">
        <title>A transcriptomic atlas of mushroom development highlights an independent origin of complex multicellularity.</title>
        <authorList>
            <consortium name="DOE Joint Genome Institute"/>
            <person name="Krizsan K."/>
            <person name="Almasi E."/>
            <person name="Merenyi Z."/>
            <person name="Sahu N."/>
            <person name="Viragh M."/>
            <person name="Koszo T."/>
            <person name="Mondo S."/>
            <person name="Kiss B."/>
            <person name="Balint B."/>
            <person name="Kues U."/>
            <person name="Barry K."/>
            <person name="Hegedus J.C."/>
            <person name="Henrissat B."/>
            <person name="Johnson J."/>
            <person name="Lipzen A."/>
            <person name="Ohm R."/>
            <person name="Nagy I."/>
            <person name="Pangilinan J."/>
            <person name="Yan J."/>
            <person name="Xiong Y."/>
            <person name="Grigoriev I.V."/>
            <person name="Hibbett D.S."/>
            <person name="Nagy L.G."/>
        </authorList>
    </citation>
    <scope>NUCLEOTIDE SEQUENCE [LARGE SCALE GENOMIC DNA]</scope>
    <source>
        <strain evidence="2 3">SZMC22713</strain>
    </source>
</reference>
<dbReference type="Gene3D" id="2.60.120.10">
    <property type="entry name" value="Jelly Rolls"/>
    <property type="match status" value="1"/>
</dbReference>
<dbReference type="AlphaFoldDB" id="A0A4Y7QCL4"/>
<dbReference type="InterPro" id="IPR013096">
    <property type="entry name" value="Cupin_2"/>
</dbReference>
<name>A0A4Y7QCL4_9AGAM</name>
<proteinExistence type="predicted"/>
<accession>A0A4Y7QCL4</accession>
<dbReference type="PANTHER" id="PTHR36156">
    <property type="entry name" value="SLR2101 PROTEIN"/>
    <property type="match status" value="1"/>
</dbReference>
<evidence type="ECO:0000259" key="1">
    <source>
        <dbReference type="Pfam" id="PF07883"/>
    </source>
</evidence>
<evidence type="ECO:0000313" key="2">
    <source>
        <dbReference type="EMBL" id="TDL25427.1"/>
    </source>
</evidence>
<dbReference type="PANTHER" id="PTHR36156:SF2">
    <property type="entry name" value="CUPIN TYPE-2 DOMAIN-CONTAINING PROTEIN"/>
    <property type="match status" value="1"/>
</dbReference>
<evidence type="ECO:0000313" key="3">
    <source>
        <dbReference type="Proteomes" id="UP000294933"/>
    </source>
</evidence>
<dbReference type="InterPro" id="IPR014710">
    <property type="entry name" value="RmlC-like_jellyroll"/>
</dbReference>